<evidence type="ECO:0000256" key="10">
    <source>
        <dbReference type="ARBA" id="ARBA00023237"/>
    </source>
</evidence>
<keyword evidence="3 11" id="KW-1134">Transmembrane beta strand</keyword>
<keyword evidence="4" id="KW-0410">Iron transport</keyword>
<evidence type="ECO:0000256" key="4">
    <source>
        <dbReference type="ARBA" id="ARBA00022496"/>
    </source>
</evidence>
<evidence type="ECO:0000256" key="11">
    <source>
        <dbReference type="PROSITE-ProRule" id="PRU01360"/>
    </source>
</evidence>
<keyword evidence="13" id="KW-0732">Signal</keyword>
<keyword evidence="5 11" id="KW-0812">Transmembrane</keyword>
<dbReference type="CDD" id="cd01347">
    <property type="entry name" value="ligand_gated_channel"/>
    <property type="match status" value="1"/>
</dbReference>
<gene>
    <name evidence="16" type="ORF">V474_02590</name>
</gene>
<feature type="signal peptide" evidence="13">
    <location>
        <begin position="1"/>
        <end position="29"/>
    </location>
</feature>
<evidence type="ECO:0000256" key="8">
    <source>
        <dbReference type="ARBA" id="ARBA00023077"/>
    </source>
</evidence>
<evidence type="ECO:0000256" key="7">
    <source>
        <dbReference type="ARBA" id="ARBA00023065"/>
    </source>
</evidence>
<dbReference type="Pfam" id="PF07715">
    <property type="entry name" value="Plug"/>
    <property type="match status" value="1"/>
</dbReference>
<dbReference type="AlphaFoldDB" id="A0A0J7XLH2"/>
<sequence>MNNLKMMGITARTMFLTGLMTGAAPVAMAQESETRSTRTGDGVSLEDIIVTARKFEERLQDAPVSVTTVTGETLEKRGIRDLSEITKLASSMKFDSDADVRAGVSIRGVGQSSDVNAAPGVGMFIDGVYQPSSAFYTVPFFDAQRIEVLKGPQGTLYGKNTMGGAISIVSRDPTDTLGGDFMVEGSSGPQIVANAAVNLPIAGEEFGNRTSVFYRYSEGLQKNRTTGENANERRDFAVRSKFVARLGGLRSMLSLFHADLQSAPFAYSTTNLGLNDPIDNVTKDINGKIVSKYTSVNFTNSLELGDTATITSLSSYDHANVDTLGDADFTGVSALRVSGLLKRDTYAQELRLASSPASGSALRWLVGGYYSDDKIRSDSLSEARFPVVGFRPLSVGAKAEDGNNYAGFGQATLSLGDLELVGGLRYDRETRTNVSSEIGLAGVTRFDERVVSKAWQPKVSASYHFAPEVMVYGLVARGFRAGGFNALTAPAAFRSYQPEKTTNYEAGLKSEFFDRRVRLNVAGFYTDYSDILQSDIFLNPTGGQTVVSRNGGKARSYGVELDGAWRVTKGFTLTGGYTYLDIRNKEIPLGQIRRRVSSFSPHTFNVQADFVQDIAEDWSIAAHASANYIGRTPIGTEVEWRDAHTLVDASFDINYANATLTIFGKNIFDEKYYTSFIPRTSTALRTSALGLLNRGAEYGVRLSAHF</sequence>
<organism evidence="16 17">
    <name type="scientific">Novosphingobium barchaimii LL02</name>
    <dbReference type="NCBI Taxonomy" id="1114963"/>
    <lineage>
        <taxon>Bacteria</taxon>
        <taxon>Pseudomonadati</taxon>
        <taxon>Pseudomonadota</taxon>
        <taxon>Alphaproteobacteria</taxon>
        <taxon>Sphingomonadales</taxon>
        <taxon>Sphingomonadaceae</taxon>
        <taxon>Novosphingobium</taxon>
    </lineage>
</organism>
<accession>A0A0J7XLH2</accession>
<evidence type="ECO:0000313" key="16">
    <source>
        <dbReference type="EMBL" id="KMS51953.1"/>
    </source>
</evidence>
<dbReference type="SUPFAM" id="SSF56935">
    <property type="entry name" value="Porins"/>
    <property type="match status" value="1"/>
</dbReference>
<keyword evidence="17" id="KW-1185">Reference proteome</keyword>
<dbReference type="PROSITE" id="PS52016">
    <property type="entry name" value="TONB_DEPENDENT_REC_3"/>
    <property type="match status" value="1"/>
</dbReference>
<keyword evidence="7" id="KW-0406">Ion transport</keyword>
<dbReference type="OrthoDB" id="9775095at2"/>
<dbReference type="EMBL" id="JACU01000010">
    <property type="protein sequence ID" value="KMS51953.1"/>
    <property type="molecule type" value="Genomic_DNA"/>
</dbReference>
<evidence type="ECO:0000259" key="14">
    <source>
        <dbReference type="Pfam" id="PF00593"/>
    </source>
</evidence>
<feature type="domain" description="TonB-dependent receptor-like beta-barrel" evidence="14">
    <location>
        <begin position="274"/>
        <end position="667"/>
    </location>
</feature>
<dbReference type="PANTHER" id="PTHR32552">
    <property type="entry name" value="FERRICHROME IRON RECEPTOR-RELATED"/>
    <property type="match status" value="1"/>
</dbReference>
<evidence type="ECO:0000259" key="15">
    <source>
        <dbReference type="Pfam" id="PF07715"/>
    </source>
</evidence>
<dbReference type="InterPro" id="IPR036942">
    <property type="entry name" value="Beta-barrel_TonB_sf"/>
</dbReference>
<evidence type="ECO:0000256" key="3">
    <source>
        <dbReference type="ARBA" id="ARBA00022452"/>
    </source>
</evidence>
<dbReference type="InterPro" id="IPR039426">
    <property type="entry name" value="TonB-dep_rcpt-like"/>
</dbReference>
<dbReference type="Proteomes" id="UP000052268">
    <property type="component" value="Unassembled WGS sequence"/>
</dbReference>
<keyword evidence="8 12" id="KW-0798">TonB box</keyword>
<dbReference type="RefSeq" id="WP_059153112.1">
    <property type="nucleotide sequence ID" value="NZ_KQ130457.1"/>
</dbReference>
<keyword evidence="2 11" id="KW-0813">Transport</keyword>
<keyword evidence="6" id="KW-0408">Iron</keyword>
<evidence type="ECO:0000256" key="1">
    <source>
        <dbReference type="ARBA" id="ARBA00004571"/>
    </source>
</evidence>
<dbReference type="Gene3D" id="2.40.170.20">
    <property type="entry name" value="TonB-dependent receptor, beta-barrel domain"/>
    <property type="match status" value="1"/>
</dbReference>
<dbReference type="PANTHER" id="PTHR32552:SF81">
    <property type="entry name" value="TONB-DEPENDENT OUTER MEMBRANE RECEPTOR"/>
    <property type="match status" value="1"/>
</dbReference>
<dbReference type="GO" id="GO:0006826">
    <property type="term" value="P:iron ion transport"/>
    <property type="evidence" value="ECO:0007669"/>
    <property type="project" value="UniProtKB-KW"/>
</dbReference>
<evidence type="ECO:0008006" key="18">
    <source>
        <dbReference type="Google" id="ProtNLM"/>
    </source>
</evidence>
<keyword evidence="9 11" id="KW-0472">Membrane</keyword>
<evidence type="ECO:0000256" key="5">
    <source>
        <dbReference type="ARBA" id="ARBA00022692"/>
    </source>
</evidence>
<evidence type="ECO:0000313" key="17">
    <source>
        <dbReference type="Proteomes" id="UP000052268"/>
    </source>
</evidence>
<evidence type="ECO:0000256" key="2">
    <source>
        <dbReference type="ARBA" id="ARBA00022448"/>
    </source>
</evidence>
<evidence type="ECO:0000256" key="12">
    <source>
        <dbReference type="RuleBase" id="RU003357"/>
    </source>
</evidence>
<keyword evidence="10 11" id="KW-0998">Cell outer membrane</keyword>
<evidence type="ECO:0000256" key="13">
    <source>
        <dbReference type="SAM" id="SignalP"/>
    </source>
</evidence>
<proteinExistence type="inferred from homology"/>
<feature type="domain" description="TonB-dependent receptor plug" evidence="15">
    <location>
        <begin position="59"/>
        <end position="165"/>
    </location>
</feature>
<evidence type="ECO:0000256" key="9">
    <source>
        <dbReference type="ARBA" id="ARBA00023136"/>
    </source>
</evidence>
<comment type="similarity">
    <text evidence="11 12">Belongs to the TonB-dependent receptor family.</text>
</comment>
<name>A0A0J7XLH2_9SPHN</name>
<dbReference type="Pfam" id="PF00593">
    <property type="entry name" value="TonB_dep_Rec_b-barrel"/>
    <property type="match status" value="1"/>
</dbReference>
<dbReference type="PATRIC" id="fig|1114963.3.peg.4137"/>
<comment type="caution">
    <text evidence="16">The sequence shown here is derived from an EMBL/GenBank/DDBJ whole genome shotgun (WGS) entry which is preliminary data.</text>
</comment>
<reference evidence="16 17" key="1">
    <citation type="journal article" date="2015" name="G3 (Bethesda)">
        <title>Insights into Ongoing Evolution of the Hexachlorocyclohexane Catabolic Pathway from Comparative Genomics of Ten Sphingomonadaceae Strains.</title>
        <authorList>
            <person name="Pearce S.L."/>
            <person name="Oakeshott J.G."/>
            <person name="Pandey G."/>
        </authorList>
    </citation>
    <scope>NUCLEOTIDE SEQUENCE [LARGE SCALE GENOMIC DNA]</scope>
    <source>
        <strain evidence="16 17">LL02</strain>
    </source>
</reference>
<dbReference type="InterPro" id="IPR012910">
    <property type="entry name" value="Plug_dom"/>
</dbReference>
<dbReference type="InterPro" id="IPR000531">
    <property type="entry name" value="Beta-barrel_TonB"/>
</dbReference>
<feature type="chain" id="PRO_5005291438" description="TonB-denpendent receptor" evidence="13">
    <location>
        <begin position="30"/>
        <end position="706"/>
    </location>
</feature>
<comment type="subcellular location">
    <subcellularLocation>
        <location evidence="1 11">Cell outer membrane</location>
        <topology evidence="1 11">Multi-pass membrane protein</topology>
    </subcellularLocation>
</comment>
<protein>
    <recommendedName>
        <fullName evidence="18">TonB-denpendent receptor</fullName>
    </recommendedName>
</protein>
<evidence type="ECO:0000256" key="6">
    <source>
        <dbReference type="ARBA" id="ARBA00023004"/>
    </source>
</evidence>
<dbReference type="GO" id="GO:0009279">
    <property type="term" value="C:cell outer membrane"/>
    <property type="evidence" value="ECO:0007669"/>
    <property type="project" value="UniProtKB-SubCell"/>
</dbReference>